<evidence type="ECO:0000313" key="1">
    <source>
        <dbReference type="EMBL" id="EDM15329.1"/>
    </source>
</evidence>
<protein>
    <submittedName>
        <fullName evidence="1">RCG27936</fullName>
    </submittedName>
</protein>
<reference evidence="2" key="1">
    <citation type="submission" date="2005-09" db="EMBL/GenBank/DDBJ databases">
        <authorList>
            <person name="Mural R.J."/>
            <person name="Li P.W."/>
            <person name="Adams M.D."/>
            <person name="Amanatides P.G."/>
            <person name="Baden-Tillson H."/>
            <person name="Barnstead M."/>
            <person name="Chin S.H."/>
            <person name="Dew I."/>
            <person name="Evans C.A."/>
            <person name="Ferriera S."/>
            <person name="Flanigan M."/>
            <person name="Fosler C."/>
            <person name="Glodek A."/>
            <person name="Gu Z."/>
            <person name="Holt R.A."/>
            <person name="Jennings D."/>
            <person name="Kraft C.L."/>
            <person name="Lu F."/>
            <person name="Nguyen T."/>
            <person name="Nusskern D.R."/>
            <person name="Pfannkoch C.M."/>
            <person name="Sitter C."/>
            <person name="Sutton G.G."/>
            <person name="Venter J.C."/>
            <person name="Wang Z."/>
            <person name="Woodage T."/>
            <person name="Zheng X.H."/>
            <person name="Zhong F."/>
        </authorList>
    </citation>
    <scope>NUCLEOTIDE SEQUENCE [LARGE SCALE GENOMIC DNA]</scope>
    <source>
        <strain>BN</strain>
        <strain evidence="2">Sprague-Dawley</strain>
    </source>
</reference>
<sequence>MGVMGDVCHTVLKFQHWKKSQVK</sequence>
<gene>
    <name evidence="1" type="ORF">rCG_27936</name>
</gene>
<dbReference type="AlphaFoldDB" id="A6IEP2"/>
<organism evidence="1 2">
    <name type="scientific">Rattus norvegicus</name>
    <name type="common">Rat</name>
    <dbReference type="NCBI Taxonomy" id="10116"/>
    <lineage>
        <taxon>Eukaryota</taxon>
        <taxon>Metazoa</taxon>
        <taxon>Chordata</taxon>
        <taxon>Craniata</taxon>
        <taxon>Vertebrata</taxon>
        <taxon>Euteleostomi</taxon>
        <taxon>Mammalia</taxon>
        <taxon>Eutheria</taxon>
        <taxon>Euarchontoglires</taxon>
        <taxon>Glires</taxon>
        <taxon>Rodentia</taxon>
        <taxon>Myomorpha</taxon>
        <taxon>Muroidea</taxon>
        <taxon>Muridae</taxon>
        <taxon>Murinae</taxon>
        <taxon>Rattus</taxon>
    </lineage>
</organism>
<name>A6IEP2_RAT</name>
<evidence type="ECO:0000313" key="2">
    <source>
        <dbReference type="Proteomes" id="UP000234681"/>
    </source>
</evidence>
<proteinExistence type="predicted"/>
<accession>A6IEP2</accession>
<dbReference type="Proteomes" id="UP000234681">
    <property type="component" value="Chromosome 4"/>
</dbReference>
<dbReference type="EMBL" id="CH473959">
    <property type="protein sequence ID" value="EDM15329.1"/>
    <property type="molecule type" value="Genomic_DNA"/>
</dbReference>